<feature type="region of interest" description="Disordered" evidence="1">
    <location>
        <begin position="64"/>
        <end position="113"/>
    </location>
</feature>
<sequence length="113" mass="12967">MRMEQWQTYLSAGEEEDEVVVEVRELAIMLELLPDAGLVGVGRDMRLQEGADLAEPLLLRLPHRRRRHRVTGGGERASARRGRRRRRRRLRKEESAKLKETGPNPKYPKTGGG</sequence>
<accession>A0AAV5CRX1</accession>
<dbReference type="Proteomes" id="UP001054889">
    <property type="component" value="Unassembled WGS sequence"/>
</dbReference>
<evidence type="ECO:0000313" key="2">
    <source>
        <dbReference type="EMBL" id="GJN01228.1"/>
    </source>
</evidence>
<dbReference type="EMBL" id="BQKI01000009">
    <property type="protein sequence ID" value="GJN01228.1"/>
    <property type="molecule type" value="Genomic_DNA"/>
</dbReference>
<proteinExistence type="predicted"/>
<reference evidence="2" key="2">
    <citation type="submission" date="2021-12" db="EMBL/GenBank/DDBJ databases">
        <title>Resequencing data analysis of finger millet.</title>
        <authorList>
            <person name="Hatakeyama M."/>
            <person name="Aluri S."/>
            <person name="Balachadran M.T."/>
            <person name="Sivarajan S.R."/>
            <person name="Poveda L."/>
            <person name="Shimizu-Inatsugi R."/>
            <person name="Schlapbach R."/>
            <person name="Sreeman S.M."/>
            <person name="Shimizu K.K."/>
        </authorList>
    </citation>
    <scope>NUCLEOTIDE SEQUENCE</scope>
</reference>
<name>A0AAV5CRX1_ELECO</name>
<evidence type="ECO:0000313" key="3">
    <source>
        <dbReference type="Proteomes" id="UP001054889"/>
    </source>
</evidence>
<gene>
    <name evidence="2" type="primary">ga18475</name>
    <name evidence="2" type="ORF">PR202_ga18475</name>
</gene>
<dbReference type="AlphaFoldDB" id="A0AAV5CRX1"/>
<comment type="caution">
    <text evidence="2">The sequence shown here is derived from an EMBL/GenBank/DDBJ whole genome shotgun (WGS) entry which is preliminary data.</text>
</comment>
<organism evidence="2 3">
    <name type="scientific">Eleusine coracana subsp. coracana</name>
    <dbReference type="NCBI Taxonomy" id="191504"/>
    <lineage>
        <taxon>Eukaryota</taxon>
        <taxon>Viridiplantae</taxon>
        <taxon>Streptophyta</taxon>
        <taxon>Embryophyta</taxon>
        <taxon>Tracheophyta</taxon>
        <taxon>Spermatophyta</taxon>
        <taxon>Magnoliopsida</taxon>
        <taxon>Liliopsida</taxon>
        <taxon>Poales</taxon>
        <taxon>Poaceae</taxon>
        <taxon>PACMAD clade</taxon>
        <taxon>Chloridoideae</taxon>
        <taxon>Cynodonteae</taxon>
        <taxon>Eleusininae</taxon>
        <taxon>Eleusine</taxon>
    </lineage>
</organism>
<feature type="compositionally biased region" description="Basic residues" evidence="1">
    <location>
        <begin position="79"/>
        <end position="90"/>
    </location>
</feature>
<protein>
    <submittedName>
        <fullName evidence="2">Uncharacterized protein</fullName>
    </submittedName>
</protein>
<keyword evidence="3" id="KW-1185">Reference proteome</keyword>
<reference evidence="2" key="1">
    <citation type="journal article" date="2018" name="DNA Res.">
        <title>Multiple hybrid de novo genome assembly of finger millet, an orphan allotetraploid crop.</title>
        <authorList>
            <person name="Hatakeyama M."/>
            <person name="Aluri S."/>
            <person name="Balachadran M.T."/>
            <person name="Sivarajan S.R."/>
            <person name="Patrignani A."/>
            <person name="Gruter S."/>
            <person name="Poveda L."/>
            <person name="Shimizu-Inatsugi R."/>
            <person name="Baeten J."/>
            <person name="Francoijs K.J."/>
            <person name="Nataraja K.N."/>
            <person name="Reddy Y.A.N."/>
            <person name="Phadnis S."/>
            <person name="Ravikumar R.L."/>
            <person name="Schlapbach R."/>
            <person name="Sreeman S.M."/>
            <person name="Shimizu K.K."/>
        </authorList>
    </citation>
    <scope>NUCLEOTIDE SEQUENCE</scope>
</reference>
<feature type="compositionally biased region" description="Basic and acidic residues" evidence="1">
    <location>
        <begin position="91"/>
        <end position="100"/>
    </location>
</feature>
<evidence type="ECO:0000256" key="1">
    <source>
        <dbReference type="SAM" id="MobiDB-lite"/>
    </source>
</evidence>